<dbReference type="SUPFAM" id="SSF81324">
    <property type="entry name" value="Voltage-gated potassium channels"/>
    <property type="match status" value="1"/>
</dbReference>
<evidence type="ECO:0000256" key="3">
    <source>
        <dbReference type="ARBA" id="ARBA00022538"/>
    </source>
</evidence>
<evidence type="ECO:0000259" key="12">
    <source>
        <dbReference type="Pfam" id="PF07885"/>
    </source>
</evidence>
<evidence type="ECO:0000256" key="4">
    <source>
        <dbReference type="ARBA" id="ARBA00022692"/>
    </source>
</evidence>
<keyword evidence="8" id="KW-0406">Ion transport</keyword>
<keyword evidence="2" id="KW-0813">Transport</keyword>
<evidence type="ECO:0000256" key="1">
    <source>
        <dbReference type="ARBA" id="ARBA00004141"/>
    </source>
</evidence>
<evidence type="ECO:0000256" key="10">
    <source>
        <dbReference type="ARBA" id="ARBA00023303"/>
    </source>
</evidence>
<accession>A0A0A9W4P6</accession>
<gene>
    <name evidence="13" type="primary">kch</name>
    <name evidence="13" type="ORF">CM83_17822</name>
</gene>
<evidence type="ECO:0000256" key="11">
    <source>
        <dbReference type="SAM" id="Phobius"/>
    </source>
</evidence>
<evidence type="ECO:0000313" key="13">
    <source>
        <dbReference type="EMBL" id="JAG01453.1"/>
    </source>
</evidence>
<reference evidence="13" key="1">
    <citation type="journal article" date="2014" name="PLoS ONE">
        <title>Transcriptome-Based Identification of ABC Transporters in the Western Tarnished Plant Bug Lygus hesperus.</title>
        <authorList>
            <person name="Hull J.J."/>
            <person name="Chaney K."/>
            <person name="Geib S.M."/>
            <person name="Fabrick J.A."/>
            <person name="Brent C.S."/>
            <person name="Walsh D."/>
            <person name="Lavine L.C."/>
        </authorList>
    </citation>
    <scope>NUCLEOTIDE SEQUENCE</scope>
</reference>
<proteinExistence type="predicted"/>
<evidence type="ECO:0000256" key="2">
    <source>
        <dbReference type="ARBA" id="ARBA00022448"/>
    </source>
</evidence>
<keyword evidence="4 11" id="KW-0812">Transmembrane</keyword>
<evidence type="ECO:0000256" key="6">
    <source>
        <dbReference type="ARBA" id="ARBA00022958"/>
    </source>
</evidence>
<dbReference type="EMBL" id="GBHO01042151">
    <property type="protein sequence ID" value="JAG01453.1"/>
    <property type="molecule type" value="Transcribed_RNA"/>
</dbReference>
<dbReference type="Pfam" id="PF07885">
    <property type="entry name" value="Ion_trans_2"/>
    <property type="match status" value="1"/>
</dbReference>
<dbReference type="PANTHER" id="PTHR10027:SF10">
    <property type="entry name" value="SLOWPOKE 2, ISOFORM D"/>
    <property type="match status" value="1"/>
</dbReference>
<evidence type="ECO:0000256" key="7">
    <source>
        <dbReference type="ARBA" id="ARBA00022989"/>
    </source>
</evidence>
<dbReference type="InterPro" id="IPR047871">
    <property type="entry name" value="K_chnl_Slo-like"/>
</dbReference>
<dbReference type="InterPro" id="IPR013099">
    <property type="entry name" value="K_chnl_dom"/>
</dbReference>
<dbReference type="FunFam" id="1.10.287.70:FF:000223">
    <property type="entry name" value="Ion channel/Calcium-activated BK potassium channel alpha subunit, putative"/>
    <property type="match status" value="1"/>
</dbReference>
<keyword evidence="7 11" id="KW-1133">Transmembrane helix</keyword>
<dbReference type="GO" id="GO:0005267">
    <property type="term" value="F:potassium channel activity"/>
    <property type="evidence" value="ECO:0007669"/>
    <property type="project" value="UniProtKB-KW"/>
</dbReference>
<evidence type="ECO:0000256" key="5">
    <source>
        <dbReference type="ARBA" id="ARBA00022826"/>
    </source>
</evidence>
<evidence type="ECO:0000256" key="8">
    <source>
        <dbReference type="ARBA" id="ARBA00023065"/>
    </source>
</evidence>
<feature type="transmembrane region" description="Helical" evidence="11">
    <location>
        <begin position="24"/>
        <end position="46"/>
    </location>
</feature>
<keyword evidence="9 11" id="KW-0472">Membrane</keyword>
<protein>
    <submittedName>
        <fullName evidence="13">Voltage-gated potassium channel Kch</fullName>
    </submittedName>
</protein>
<reference evidence="13" key="2">
    <citation type="submission" date="2014-07" db="EMBL/GenBank/DDBJ databases">
        <authorList>
            <person name="Hull J."/>
        </authorList>
    </citation>
    <scope>NUCLEOTIDE SEQUENCE</scope>
</reference>
<keyword evidence="10 13" id="KW-0407">Ion channel</keyword>
<feature type="transmembrane region" description="Helical" evidence="11">
    <location>
        <begin position="58"/>
        <end position="75"/>
    </location>
</feature>
<organism evidence="13">
    <name type="scientific">Lygus hesperus</name>
    <name type="common">Western plant bug</name>
    <dbReference type="NCBI Taxonomy" id="30085"/>
    <lineage>
        <taxon>Eukaryota</taxon>
        <taxon>Metazoa</taxon>
        <taxon>Ecdysozoa</taxon>
        <taxon>Arthropoda</taxon>
        <taxon>Hexapoda</taxon>
        <taxon>Insecta</taxon>
        <taxon>Pterygota</taxon>
        <taxon>Neoptera</taxon>
        <taxon>Paraneoptera</taxon>
        <taxon>Hemiptera</taxon>
        <taxon>Heteroptera</taxon>
        <taxon>Panheteroptera</taxon>
        <taxon>Cimicomorpha</taxon>
        <taxon>Miridae</taxon>
        <taxon>Mirini</taxon>
        <taxon>Lygus</taxon>
    </lineage>
</organism>
<name>A0A0A9W4P6_LYGHE</name>
<dbReference type="AlphaFoldDB" id="A0A0A9W4P6"/>
<evidence type="ECO:0000256" key="9">
    <source>
        <dbReference type="ARBA" id="ARBA00023136"/>
    </source>
</evidence>
<keyword evidence="5" id="KW-0631">Potassium channel</keyword>
<sequence>MRQYFLLLVDSVAVMIKRNRKLDLFRLAAGPLTLFLALLFTAAGCFRIDQAFQHHPMNIAVSIYFLVVTVTTVGFGDVVPLTQEGKVIVIIIIFVFITQMPTFIYAIRSSIHIFQAFRSYSGRRKHFIIYGRVERHEVMSILDEIFALYPMKSVCFCNKEFSDEVVALGRHPRYRLRADFLKCDNLDAFALRRLKVDEASSVIILPS</sequence>
<dbReference type="PANTHER" id="PTHR10027">
    <property type="entry name" value="CALCIUM-ACTIVATED POTASSIUM CHANNEL ALPHA CHAIN"/>
    <property type="match status" value="1"/>
</dbReference>
<feature type="transmembrane region" description="Helical" evidence="11">
    <location>
        <begin position="87"/>
        <end position="107"/>
    </location>
</feature>
<keyword evidence="3" id="KW-0633">Potassium transport</keyword>
<keyword evidence="6" id="KW-0630">Potassium</keyword>
<feature type="domain" description="Potassium channel" evidence="12">
    <location>
        <begin position="36"/>
        <end position="107"/>
    </location>
</feature>
<comment type="subcellular location">
    <subcellularLocation>
        <location evidence="1">Membrane</location>
        <topology evidence="1">Multi-pass membrane protein</topology>
    </subcellularLocation>
</comment>
<dbReference type="Gene3D" id="1.10.287.70">
    <property type="match status" value="1"/>
</dbReference>
<dbReference type="GO" id="GO:0016020">
    <property type="term" value="C:membrane"/>
    <property type="evidence" value="ECO:0007669"/>
    <property type="project" value="UniProtKB-SubCell"/>
</dbReference>